<protein>
    <submittedName>
        <fullName evidence="9">MADS-box transcription factor 23-like</fullName>
    </submittedName>
</protein>
<dbReference type="Pfam" id="PF01486">
    <property type="entry name" value="K-box"/>
    <property type="match status" value="1"/>
</dbReference>
<gene>
    <name evidence="9" type="primary">LOC113859931</name>
</gene>
<evidence type="ECO:0000313" key="9">
    <source>
        <dbReference type="RefSeq" id="XP_027348389.1"/>
    </source>
</evidence>
<dbReference type="RefSeq" id="XP_027348389.1">
    <property type="nucleotide sequence ID" value="XM_027492588.1"/>
</dbReference>
<evidence type="ECO:0000256" key="3">
    <source>
        <dbReference type="ARBA" id="ARBA00023125"/>
    </source>
</evidence>
<dbReference type="SUPFAM" id="SSF55455">
    <property type="entry name" value="SRF-like"/>
    <property type="match status" value="1"/>
</dbReference>
<evidence type="ECO:0000259" key="7">
    <source>
        <dbReference type="PROSITE" id="PS51297"/>
    </source>
</evidence>
<dbReference type="FunFam" id="3.40.1810.10:FF:000003">
    <property type="entry name" value="MADS-box transcription factor MADS-MC"/>
    <property type="match status" value="1"/>
</dbReference>
<evidence type="ECO:0000313" key="8">
    <source>
        <dbReference type="Proteomes" id="UP000694853"/>
    </source>
</evidence>
<dbReference type="InterPro" id="IPR033896">
    <property type="entry name" value="MEF2-like_N"/>
</dbReference>
<comment type="subcellular location">
    <subcellularLocation>
        <location evidence="1">Nucleus</location>
    </subcellularLocation>
</comment>
<name>A0A8B8L175_ABRPR</name>
<dbReference type="GO" id="GO:0000977">
    <property type="term" value="F:RNA polymerase II transcription regulatory region sequence-specific DNA binding"/>
    <property type="evidence" value="ECO:0007669"/>
    <property type="project" value="InterPro"/>
</dbReference>
<dbReference type="GeneID" id="113859931"/>
<keyword evidence="4" id="KW-0804">Transcription</keyword>
<dbReference type="GO" id="GO:0003700">
    <property type="term" value="F:DNA-binding transcription factor activity"/>
    <property type="evidence" value="ECO:0007669"/>
    <property type="project" value="InterPro"/>
</dbReference>
<dbReference type="GO" id="GO:0005634">
    <property type="term" value="C:nucleus"/>
    <property type="evidence" value="ECO:0007669"/>
    <property type="project" value="UniProtKB-SubCell"/>
</dbReference>
<dbReference type="OrthoDB" id="1898716at2759"/>
<dbReference type="InterPro" id="IPR002100">
    <property type="entry name" value="TF_MADSbox"/>
</dbReference>
<dbReference type="CDD" id="cd00265">
    <property type="entry name" value="MADS_MEF2_like"/>
    <property type="match status" value="1"/>
</dbReference>
<dbReference type="PROSITE" id="PS50066">
    <property type="entry name" value="MADS_BOX_2"/>
    <property type="match status" value="1"/>
</dbReference>
<dbReference type="AlphaFoldDB" id="A0A8B8L175"/>
<proteinExistence type="predicted"/>
<dbReference type="KEGG" id="aprc:113859931"/>
<dbReference type="PROSITE" id="PS51297">
    <property type="entry name" value="K_BOX"/>
    <property type="match status" value="1"/>
</dbReference>
<evidence type="ECO:0000256" key="1">
    <source>
        <dbReference type="ARBA" id="ARBA00004123"/>
    </source>
</evidence>
<keyword evidence="3" id="KW-0238">DNA-binding</keyword>
<keyword evidence="8" id="KW-1185">Reference proteome</keyword>
<dbReference type="PRINTS" id="PR00404">
    <property type="entry name" value="MADSDOMAIN"/>
</dbReference>
<dbReference type="Gene3D" id="3.40.1810.10">
    <property type="entry name" value="Transcription factor, MADS-box"/>
    <property type="match status" value="1"/>
</dbReference>
<feature type="domain" description="K-box" evidence="7">
    <location>
        <begin position="86"/>
        <end position="176"/>
    </location>
</feature>
<organism evidence="8 9">
    <name type="scientific">Abrus precatorius</name>
    <name type="common">Indian licorice</name>
    <name type="synonym">Glycine abrus</name>
    <dbReference type="NCBI Taxonomy" id="3816"/>
    <lineage>
        <taxon>Eukaryota</taxon>
        <taxon>Viridiplantae</taxon>
        <taxon>Streptophyta</taxon>
        <taxon>Embryophyta</taxon>
        <taxon>Tracheophyta</taxon>
        <taxon>Spermatophyta</taxon>
        <taxon>Magnoliopsida</taxon>
        <taxon>eudicotyledons</taxon>
        <taxon>Gunneridae</taxon>
        <taxon>Pentapetalae</taxon>
        <taxon>rosids</taxon>
        <taxon>fabids</taxon>
        <taxon>Fabales</taxon>
        <taxon>Fabaceae</taxon>
        <taxon>Papilionoideae</taxon>
        <taxon>50 kb inversion clade</taxon>
        <taxon>NPAAA clade</taxon>
        <taxon>indigoferoid/millettioid clade</taxon>
        <taxon>Abreae</taxon>
        <taxon>Abrus</taxon>
    </lineage>
</organism>
<dbReference type="InterPro" id="IPR002487">
    <property type="entry name" value="TF_Kbox"/>
</dbReference>
<dbReference type="Pfam" id="PF00319">
    <property type="entry name" value="SRF-TF"/>
    <property type="match status" value="1"/>
</dbReference>
<evidence type="ECO:0000256" key="4">
    <source>
        <dbReference type="ARBA" id="ARBA00023163"/>
    </source>
</evidence>
<sequence>MGRGKIAIRRIENSTNRQVTFCKRRNGLLKKSRELSILCDAEVGLIVFSSTGKLHEYASTSMESVIERYDKQREDHYQPVDPASAIKFWQEKAASVKQQLQHFEDCHRQLMGEELSDLGINELQHLEKQLLMSLKKVRIKKDQTFTDKIKELHEKGSLIHQQNAELHNKIDLMHKEKTELQKVIEARRREEEKTASNPANTHRYEYDIVEPLSLQLSQPQPQYSEAPEEAMNLGHSLKLLI</sequence>
<dbReference type="GO" id="GO:0046983">
    <property type="term" value="F:protein dimerization activity"/>
    <property type="evidence" value="ECO:0007669"/>
    <property type="project" value="InterPro"/>
</dbReference>
<dbReference type="GO" id="GO:0045944">
    <property type="term" value="P:positive regulation of transcription by RNA polymerase II"/>
    <property type="evidence" value="ECO:0007669"/>
    <property type="project" value="InterPro"/>
</dbReference>
<dbReference type="SMART" id="SM00432">
    <property type="entry name" value="MADS"/>
    <property type="match status" value="1"/>
</dbReference>
<evidence type="ECO:0000256" key="5">
    <source>
        <dbReference type="ARBA" id="ARBA00023242"/>
    </source>
</evidence>
<keyword evidence="5" id="KW-0539">Nucleus</keyword>
<evidence type="ECO:0000259" key="6">
    <source>
        <dbReference type="PROSITE" id="PS50066"/>
    </source>
</evidence>
<feature type="domain" description="MADS-box" evidence="6">
    <location>
        <begin position="1"/>
        <end position="61"/>
    </location>
</feature>
<evidence type="ECO:0000256" key="2">
    <source>
        <dbReference type="ARBA" id="ARBA00023015"/>
    </source>
</evidence>
<accession>A0A8B8L175</accession>
<keyword evidence="2" id="KW-0805">Transcription regulation</keyword>
<reference evidence="8" key="1">
    <citation type="journal article" date="2019" name="Toxins">
        <title>Detection of Abrin-Like and Prepropulchellin-Like Toxin Genes and Transcripts Using Whole Genome Sequencing and Full-Length Transcript Sequencing of Abrus precatorius.</title>
        <authorList>
            <person name="Hovde B.T."/>
            <person name="Daligault H.E."/>
            <person name="Hanschen E.R."/>
            <person name="Kunde Y.A."/>
            <person name="Johnson M.B."/>
            <person name="Starkenburg S.R."/>
            <person name="Johnson S.L."/>
        </authorList>
    </citation>
    <scope>NUCLEOTIDE SEQUENCE [LARGE SCALE GENOMIC DNA]</scope>
</reference>
<dbReference type="InterPro" id="IPR050142">
    <property type="entry name" value="MADS-box/MEF2_TF"/>
</dbReference>
<dbReference type="Proteomes" id="UP000694853">
    <property type="component" value="Unplaced"/>
</dbReference>
<dbReference type="InterPro" id="IPR036879">
    <property type="entry name" value="TF_MADSbox_sf"/>
</dbReference>
<reference evidence="9" key="2">
    <citation type="submission" date="2025-08" db="UniProtKB">
        <authorList>
            <consortium name="RefSeq"/>
        </authorList>
    </citation>
    <scope>IDENTIFICATION</scope>
    <source>
        <tissue evidence="9">Young leaves</tissue>
    </source>
</reference>
<dbReference type="PANTHER" id="PTHR48019">
    <property type="entry name" value="SERUM RESPONSE FACTOR HOMOLOG"/>
    <property type="match status" value="1"/>
</dbReference>